<feature type="compositionally biased region" description="Pro residues" evidence="1">
    <location>
        <begin position="447"/>
        <end position="460"/>
    </location>
</feature>
<reference evidence="2 3" key="1">
    <citation type="submission" date="2019-10" db="EMBL/GenBank/DDBJ databases">
        <title>The Genome Sequence of Clostridium tarantellae Isolated from Fish Brain.</title>
        <authorList>
            <person name="Bano L."/>
            <person name="Kiel M."/>
            <person name="Sales G."/>
            <person name="Doxey A.C."/>
            <person name="Mansfield M.J."/>
            <person name="Schiavone M."/>
            <person name="Rossetto O."/>
            <person name="Pirazzini M."/>
            <person name="Dobrindt U."/>
            <person name="Montecucco C."/>
        </authorList>
    </citation>
    <scope>NUCLEOTIDE SEQUENCE [LARGE SCALE GENOMIC DNA]</scope>
    <source>
        <strain evidence="2 3">DSM 3997</strain>
    </source>
</reference>
<evidence type="ECO:0000313" key="2">
    <source>
        <dbReference type="EMBL" id="MPQ43862.1"/>
    </source>
</evidence>
<protein>
    <submittedName>
        <fullName evidence="2">Uncharacterized protein</fullName>
    </submittedName>
</protein>
<dbReference type="SUPFAM" id="SSF49478">
    <property type="entry name" value="Cna protein B-type domain"/>
    <property type="match status" value="1"/>
</dbReference>
<dbReference type="OrthoDB" id="3194789at2"/>
<dbReference type="Pfam" id="PF13620">
    <property type="entry name" value="CarboxypepD_reg"/>
    <property type="match status" value="3"/>
</dbReference>
<dbReference type="Gene3D" id="2.60.40.1120">
    <property type="entry name" value="Carboxypeptidase-like, regulatory domain"/>
    <property type="match status" value="2"/>
</dbReference>
<dbReference type="Gene3D" id="2.60.120.260">
    <property type="entry name" value="Galactose-binding domain-like"/>
    <property type="match status" value="4"/>
</dbReference>
<dbReference type="AlphaFoldDB" id="A0A6I1MNM1"/>
<feature type="region of interest" description="Disordered" evidence="1">
    <location>
        <begin position="441"/>
        <end position="460"/>
    </location>
</feature>
<dbReference type="Proteomes" id="UP000430345">
    <property type="component" value="Unassembled WGS sequence"/>
</dbReference>
<dbReference type="SUPFAM" id="SSF49785">
    <property type="entry name" value="Galactose-binding domain-like"/>
    <property type="match status" value="2"/>
</dbReference>
<dbReference type="RefSeq" id="WP_152889790.1">
    <property type="nucleotide sequence ID" value="NZ_WHJC01000116.1"/>
</dbReference>
<keyword evidence="3" id="KW-1185">Reference proteome</keyword>
<dbReference type="InterPro" id="IPR013783">
    <property type="entry name" value="Ig-like_fold"/>
</dbReference>
<organism evidence="2 3">
    <name type="scientific">Clostridium tarantellae</name>
    <dbReference type="NCBI Taxonomy" id="39493"/>
    <lineage>
        <taxon>Bacteria</taxon>
        <taxon>Bacillati</taxon>
        <taxon>Bacillota</taxon>
        <taxon>Clostridia</taxon>
        <taxon>Eubacteriales</taxon>
        <taxon>Clostridiaceae</taxon>
        <taxon>Clostridium</taxon>
    </lineage>
</organism>
<evidence type="ECO:0000256" key="1">
    <source>
        <dbReference type="SAM" id="MobiDB-lite"/>
    </source>
</evidence>
<proteinExistence type="predicted"/>
<dbReference type="InterPro" id="IPR008979">
    <property type="entry name" value="Galactose-bd-like_sf"/>
</dbReference>
<name>A0A6I1MNM1_9CLOT</name>
<dbReference type="InterPro" id="IPR008969">
    <property type="entry name" value="CarboxyPept-like_regulatory"/>
</dbReference>
<feature type="region of interest" description="Disordered" evidence="1">
    <location>
        <begin position="294"/>
        <end position="314"/>
    </location>
</feature>
<dbReference type="Gene3D" id="2.60.40.10">
    <property type="entry name" value="Immunoglobulins"/>
    <property type="match status" value="1"/>
</dbReference>
<evidence type="ECO:0000313" key="3">
    <source>
        <dbReference type="Proteomes" id="UP000430345"/>
    </source>
</evidence>
<sequence length="888" mass="93499">MQVKQDKYNLGKSSIVQITQTGADVILNLQLNPNTLPINFAASVSGKIVDSLNNPVAHAIVKLMNDKFEPLSHASSDKDGNYIINNIISSPIYTMIAISPGKALTQSSNFTLSVGQHQIVDFTLPNDPNSNLGLISGYIADSSSPANKPIAGAVVSLYTVINNSSTLFAITYTDAMGDFVFSELPAENYNITISALGYISTQISTNVESGRITSVTTNLSKDPNSSNGIISGVITNNSNTPIPNADVILYNVDSNKALIPVAFTTTNSSGIYTFINVPIGTYLVKSNQSELINVNNSPTPTPTPTLPTSTSPSMKKTYNVANGMLSNGARLDDGTNFAGWIGGPADGSSTLNVVADTDGVYNLSVQYIGADTNRPLKIDVNGINTGIIYTPPMTNGWTINDAKTFTTTVNLKNGNNTLKFHGNGIDYGPSLGEITLLLSSSSNSPITPTPTPTPNPIPTPNPTPSLKTYNAANGILSNGARLDDGTNFAGWIGGPANGSSTLNVVADADGVYNLSVQYIGADTNRPLKLDINGVNTGIIYTPPITNGWTINDAKTFTITVSLNMGNNTIKFHGNGIDYGPSLGQVTLELVSISSMPVAPPVNSTVYSGPSIDKFTIAQPGTIFPISYNVANGILANGARLNTSTNFVDFIGGTNDGSATVNTNVTTSGLYNLAIQYISTDMNRPLKIIINGIDSSTIYNLPMTSGWTASDSKTFTIPINLNIGNNSILFHGDGVNYSPSLGSINLTVSPLSGSYDLTQGILENGANVDITTGFVSNVGGRNNGSVTIQLDINQASQYNLGIQYLSPDAARNMKIDINGVNTGTIYNIPQTIDWSVSNASMFNLATNLNSGTNIIKFYGNGITAAPDLGTLYFTQIPFSTVIDASIALN</sequence>
<gene>
    <name evidence="2" type="ORF">GBZ86_08835</name>
</gene>
<accession>A0A6I1MNM1</accession>
<dbReference type="EMBL" id="WHJC01000116">
    <property type="protein sequence ID" value="MPQ43862.1"/>
    <property type="molecule type" value="Genomic_DNA"/>
</dbReference>
<comment type="caution">
    <text evidence="2">The sequence shown here is derived from an EMBL/GenBank/DDBJ whole genome shotgun (WGS) entry which is preliminary data.</text>
</comment>
<dbReference type="SUPFAM" id="SSF49464">
    <property type="entry name" value="Carboxypeptidase regulatory domain-like"/>
    <property type="match status" value="2"/>
</dbReference>